<dbReference type="Proteomes" id="UP000638648">
    <property type="component" value="Unassembled WGS sequence"/>
</dbReference>
<dbReference type="PANTHER" id="PTHR46825">
    <property type="entry name" value="D-ALANYL-D-ALANINE-CARBOXYPEPTIDASE/ENDOPEPTIDASE AMPH"/>
    <property type="match status" value="1"/>
</dbReference>
<dbReference type="Pfam" id="PF00144">
    <property type="entry name" value="Beta-lactamase"/>
    <property type="match status" value="1"/>
</dbReference>
<accession>A0A927RK83</accession>
<dbReference type="PANTHER" id="PTHR46825:SF15">
    <property type="entry name" value="BETA-LACTAMASE-RELATED DOMAIN-CONTAINING PROTEIN"/>
    <property type="match status" value="1"/>
</dbReference>
<dbReference type="SUPFAM" id="SSF56601">
    <property type="entry name" value="beta-lactamase/transpeptidase-like"/>
    <property type="match status" value="1"/>
</dbReference>
<reference evidence="2" key="1">
    <citation type="submission" date="2020-10" db="EMBL/GenBank/DDBJ databases">
        <title>Sequencing the genomes of 1000 actinobacteria strains.</title>
        <authorList>
            <person name="Klenk H.-P."/>
        </authorList>
    </citation>
    <scope>NUCLEOTIDE SEQUENCE</scope>
    <source>
        <strain evidence="2">DSM 45354</strain>
    </source>
</reference>
<proteinExistence type="predicted"/>
<evidence type="ECO:0000313" key="3">
    <source>
        <dbReference type="Proteomes" id="UP000638648"/>
    </source>
</evidence>
<protein>
    <submittedName>
        <fullName evidence="2">CubicO group peptidase (Beta-lactamase class C family)</fullName>
    </submittedName>
</protein>
<organism evidence="2 3">
    <name type="scientific">Actinopolymorpha pittospori</name>
    <dbReference type="NCBI Taxonomy" id="648752"/>
    <lineage>
        <taxon>Bacteria</taxon>
        <taxon>Bacillati</taxon>
        <taxon>Actinomycetota</taxon>
        <taxon>Actinomycetes</taxon>
        <taxon>Propionibacteriales</taxon>
        <taxon>Actinopolymorphaceae</taxon>
        <taxon>Actinopolymorpha</taxon>
    </lineage>
</organism>
<feature type="domain" description="Beta-lactamase-related" evidence="1">
    <location>
        <begin position="13"/>
        <end position="341"/>
    </location>
</feature>
<dbReference type="RefSeq" id="WP_192750576.1">
    <property type="nucleotide sequence ID" value="NZ_BAABJL010000147.1"/>
</dbReference>
<dbReference type="InterPro" id="IPR050491">
    <property type="entry name" value="AmpC-like"/>
</dbReference>
<dbReference type="InterPro" id="IPR012338">
    <property type="entry name" value="Beta-lactam/transpept-like"/>
</dbReference>
<sequence length="456" mass="49032">MRDHLATALEGEVAQAAQELGVPGVAVGVDHGGEREIVTYGVTSVEHGRPVDEATLFQIGSTAKTFTATAIMVLVEQGLIELDQPVRRYLPELRLRDASTAETLTVGQLLNHTAGWDGGDAWTDTGEGDDALERSVALLADLPQQFAAGTGASYNNAAFVLAGRVVEKVTGETYERALARLVFAPLGLRQTMTSLNAIMTRPFAVGHRSNGSDDRTVSVCRPWSDPRGYLPAGARLASSLGDQLTWARFQLGDGRSPDGTRLLSEHRLRAMHAPTTSHELLPGVRIGIGWLLREIDGVRLVEHHGDVSGQHSSVTVVPKRDCAIVVLTNSTPTGRELAERIVRRILETRLELVERSPEPLLLSPDELAPYAGTYRTDGIELRVVVDGGGLVIHGTVFDDDAPGETLEFPVSLLAGERFLVVDGPFTGLQGEFVREAGVVVAARHVGRLVPRTEPPS</sequence>
<evidence type="ECO:0000259" key="1">
    <source>
        <dbReference type="Pfam" id="PF00144"/>
    </source>
</evidence>
<evidence type="ECO:0000313" key="2">
    <source>
        <dbReference type="EMBL" id="MBE1606453.1"/>
    </source>
</evidence>
<comment type="caution">
    <text evidence="2">The sequence shown here is derived from an EMBL/GenBank/DDBJ whole genome shotgun (WGS) entry which is preliminary data.</text>
</comment>
<keyword evidence="3" id="KW-1185">Reference proteome</keyword>
<gene>
    <name evidence="2" type="ORF">HEB94_003301</name>
</gene>
<name>A0A927RK83_9ACTN</name>
<dbReference type="InterPro" id="IPR001466">
    <property type="entry name" value="Beta-lactam-related"/>
</dbReference>
<dbReference type="Gene3D" id="3.40.710.10">
    <property type="entry name" value="DD-peptidase/beta-lactamase superfamily"/>
    <property type="match status" value="1"/>
</dbReference>
<dbReference type="AlphaFoldDB" id="A0A927RK83"/>
<dbReference type="EMBL" id="JADBEM010000001">
    <property type="protein sequence ID" value="MBE1606453.1"/>
    <property type="molecule type" value="Genomic_DNA"/>
</dbReference>